<organism evidence="1 2">
    <name type="scientific">Naganishia cerealis</name>
    <dbReference type="NCBI Taxonomy" id="610337"/>
    <lineage>
        <taxon>Eukaryota</taxon>
        <taxon>Fungi</taxon>
        <taxon>Dikarya</taxon>
        <taxon>Basidiomycota</taxon>
        <taxon>Agaricomycotina</taxon>
        <taxon>Tremellomycetes</taxon>
        <taxon>Filobasidiales</taxon>
        <taxon>Filobasidiaceae</taxon>
        <taxon>Naganishia</taxon>
    </lineage>
</organism>
<name>A0ACC2UXP2_9TREE</name>
<gene>
    <name evidence="1" type="ORF">QFC19_009066</name>
</gene>
<reference evidence="1" key="1">
    <citation type="submission" date="2023-04" db="EMBL/GenBank/DDBJ databases">
        <title>Draft Genome sequencing of Naganishia species isolated from polar environments using Oxford Nanopore Technology.</title>
        <authorList>
            <person name="Leo P."/>
            <person name="Venkateswaran K."/>
        </authorList>
    </citation>
    <scope>NUCLEOTIDE SEQUENCE</scope>
    <source>
        <strain evidence="1">MNA-CCFEE 5261</strain>
    </source>
</reference>
<sequence>MSNLEHTDSGLDKRTGLFDANKDQLDNRVPYIDPNSTVAKSTTKSIGIRKAEALADQYTHPVLRIILFVSIFCASYCYSLDGTLRYTFQGYATASYLSHSLLATVNVIRAVVAAAAQPTYARLSDVFGRLELLVISILFYAMGTVIESQAFDINRFAGGAVLYQIGYSGVIVMFQIILADFSNMNWRMAASFIPGLPFIINTWVSGNVSSELLAAHSWSYSIGIWAFIFPLSCVPILCCFVHMYLRARKTPEWALLKEEEREIRRQFQGSWFKRMWSHLVFLFWHLDVIGILFIICIFGFILVPFTIAGGVSETWKEGKIIAPLVIGFVLIPFFLLWQGKFAKHPVLPLKLVKDRGVWSSLIVGIFINFVWYMPNDFMYTVLVVGMRASVKAATRITSLYSFVSVITGTIVGLVVVFFRRVKPFIIFGVCMWFIAMGLLLHYRGDNDGIQSEKYLNGVIGSLCLMGFGAGFFTYATQVSIAACTNHEYMAIVISIYLASYNIGSAFGSSVSGAMWSNLMLKQIKKNFRAHGLSETVAELAYNTPYGSVGFPGFIEQYVWGTPERVQVVLAYAHVQRLLCIVGLCLVVPLFFATLCLRDHRLESVQSLELEHGDEGVKDKEGEIILNDYDEDIIIKKLRGLFSRKK</sequence>
<comment type="caution">
    <text evidence="1">The sequence shown here is derived from an EMBL/GenBank/DDBJ whole genome shotgun (WGS) entry which is preliminary data.</text>
</comment>
<evidence type="ECO:0000313" key="1">
    <source>
        <dbReference type="EMBL" id="KAJ9091521.1"/>
    </source>
</evidence>
<dbReference type="EMBL" id="JASBWR010000148">
    <property type="protein sequence ID" value="KAJ9091521.1"/>
    <property type="molecule type" value="Genomic_DNA"/>
</dbReference>
<dbReference type="Proteomes" id="UP001241377">
    <property type="component" value="Unassembled WGS sequence"/>
</dbReference>
<keyword evidence="2" id="KW-1185">Reference proteome</keyword>
<evidence type="ECO:0000313" key="2">
    <source>
        <dbReference type="Proteomes" id="UP001241377"/>
    </source>
</evidence>
<proteinExistence type="predicted"/>
<protein>
    <submittedName>
        <fullName evidence="1">Uncharacterized protein</fullName>
    </submittedName>
</protein>
<accession>A0ACC2UXP2</accession>